<keyword evidence="10" id="KW-1133">Transmembrane helix</keyword>
<dbReference type="InterPro" id="IPR003661">
    <property type="entry name" value="HisK_dim/P_dom"/>
</dbReference>
<reference evidence="12" key="3">
    <citation type="submission" date="2024-09" db="EMBL/GenBank/DDBJ databases">
        <authorList>
            <person name="Sun Q."/>
            <person name="Mori K."/>
        </authorList>
    </citation>
    <scope>NUCLEOTIDE SEQUENCE</scope>
    <source>
        <strain evidence="12">CCUG 61484</strain>
    </source>
</reference>
<evidence type="ECO:0000313" key="12">
    <source>
        <dbReference type="EMBL" id="MFD0792382.1"/>
    </source>
</evidence>
<dbReference type="PRINTS" id="PR00344">
    <property type="entry name" value="BCTRLSENSOR"/>
</dbReference>
<dbReference type="Gene3D" id="1.25.40.10">
    <property type="entry name" value="Tetratricopeptide repeat domain"/>
    <property type="match status" value="2"/>
</dbReference>
<keyword evidence="14" id="KW-1185">Reference proteome</keyword>
<evidence type="ECO:0000256" key="1">
    <source>
        <dbReference type="ARBA" id="ARBA00000085"/>
    </source>
</evidence>
<dbReference type="SMART" id="SM00387">
    <property type="entry name" value="HATPase_c"/>
    <property type="match status" value="1"/>
</dbReference>
<evidence type="ECO:0000313" key="13">
    <source>
        <dbReference type="EMBL" id="MFD0792510.1"/>
    </source>
</evidence>
<dbReference type="EC" id="2.7.13.3" evidence="2"/>
<dbReference type="InterPro" id="IPR036890">
    <property type="entry name" value="HATPase_C_sf"/>
</dbReference>
<dbReference type="InterPro" id="IPR036097">
    <property type="entry name" value="HisK_dim/P_sf"/>
</dbReference>
<evidence type="ECO:0000256" key="2">
    <source>
        <dbReference type="ARBA" id="ARBA00012438"/>
    </source>
</evidence>
<dbReference type="InterPro" id="IPR005467">
    <property type="entry name" value="His_kinase_dom"/>
</dbReference>
<feature type="transmembrane region" description="Helical" evidence="10">
    <location>
        <begin position="434"/>
        <end position="453"/>
    </location>
</feature>
<comment type="catalytic activity">
    <reaction evidence="1">
        <text>ATP + protein L-histidine = ADP + protein N-phospho-L-histidine.</text>
        <dbReference type="EC" id="2.7.13.3"/>
    </reaction>
</comment>
<dbReference type="EMBL" id="JBHTHZ010000001">
    <property type="protein sequence ID" value="MFD0792382.1"/>
    <property type="molecule type" value="Genomic_DNA"/>
</dbReference>
<dbReference type="InterPro" id="IPR050351">
    <property type="entry name" value="BphY/WalK/GraS-like"/>
</dbReference>
<evidence type="ECO:0000259" key="11">
    <source>
        <dbReference type="PROSITE" id="PS50109"/>
    </source>
</evidence>
<evidence type="ECO:0000256" key="9">
    <source>
        <dbReference type="PROSITE-ProRule" id="PRU00339"/>
    </source>
</evidence>
<dbReference type="Gene3D" id="1.10.287.130">
    <property type="match status" value="1"/>
</dbReference>
<dbReference type="RefSeq" id="WP_377111085.1">
    <property type="nucleotide sequence ID" value="NZ_JBHTHZ010000001.1"/>
</dbReference>
<feature type="repeat" description="TPR" evidence="9">
    <location>
        <begin position="237"/>
        <end position="270"/>
    </location>
</feature>
<keyword evidence="8" id="KW-0902">Two-component regulatory system</keyword>
<dbReference type="SMART" id="SM00028">
    <property type="entry name" value="TPR"/>
    <property type="match status" value="6"/>
</dbReference>
<feature type="repeat" description="TPR" evidence="9">
    <location>
        <begin position="277"/>
        <end position="310"/>
    </location>
</feature>
<protein>
    <recommendedName>
        <fullName evidence="2">histidine kinase</fullName>
        <ecNumber evidence="2">2.7.13.3</ecNumber>
    </recommendedName>
</protein>
<organism evidence="12 14">
    <name type="scientific">Mucilaginibacter litoreus</name>
    <dbReference type="NCBI Taxonomy" id="1048221"/>
    <lineage>
        <taxon>Bacteria</taxon>
        <taxon>Pseudomonadati</taxon>
        <taxon>Bacteroidota</taxon>
        <taxon>Sphingobacteriia</taxon>
        <taxon>Sphingobacteriales</taxon>
        <taxon>Sphingobacteriaceae</taxon>
        <taxon>Mucilaginibacter</taxon>
    </lineage>
</organism>
<dbReference type="InterPro" id="IPR011990">
    <property type="entry name" value="TPR-like_helical_dom_sf"/>
</dbReference>
<dbReference type="InterPro" id="IPR004358">
    <property type="entry name" value="Sig_transdc_His_kin-like_C"/>
</dbReference>
<dbReference type="SUPFAM" id="SSF55874">
    <property type="entry name" value="ATPase domain of HSP90 chaperone/DNA topoisomerase II/histidine kinase"/>
    <property type="match status" value="1"/>
</dbReference>
<accession>A0ABW3AN31</accession>
<dbReference type="InterPro" id="IPR003594">
    <property type="entry name" value="HATPase_dom"/>
</dbReference>
<reference evidence="14" key="2">
    <citation type="journal article" date="2019" name="Int. J. Syst. Evol. Microbiol.">
        <title>The Global Catalogue of Microorganisms (GCM) 10K type strain sequencing project: providing services to taxonomists for standard genome sequencing and annotation.</title>
        <authorList>
            <consortium name="The Broad Institute Genomics Platform"/>
            <consortium name="The Broad Institute Genome Sequencing Center for Infectious Disease"/>
            <person name="Wu L."/>
            <person name="Ma J."/>
        </authorList>
    </citation>
    <scope>NUCLEOTIDE SEQUENCE [LARGE SCALE GENOMIC DNA]</scope>
    <source>
        <strain evidence="14">CCUG 61484</strain>
    </source>
</reference>
<dbReference type="InterPro" id="IPR019734">
    <property type="entry name" value="TPR_rpt"/>
</dbReference>
<sequence length="708" mass="80011">MFLITPLQAIPLVKETDSLKRLIFTSKGNLKTTDTATINHLNKLAESYYESAPDSTVYFASLAKKSSQALGYKTGIADADIQLGDVHSFKGEYLEANLNYTAALNLYQVTKKDLGISNALMGLGRVQDFVGNYAKAISYFQKALNIRKRLNNQIEIANCHAIIGITYDNMGDFNNALDHYFKSLLIDIKLNDQLAAADNYCNIGVVMQHLELYSKAIEYFNKANKLWLKLDDKQGISTIYQNIGEVYLAQKKLKQAFDNFKQASVMYHQLGDEEGISLIYYNFGLYYNQTGQIDSAIYYLNKSLVSATQNQIQYNKACAQTGLALVYNTEKKYFKALKYATLALKTAGNLQSINLKADATEQLSKAYAGLKDYQRAFTAHLRFVNLKDSLNHSESLQKLTSYNTALQFENAQQAASKKEAQLFKKLQQQRRASIIYTAIIVVISLMLLFYYNAKRKQLKANSLLKDRNKKIELQTEKLNELNHLKDRLISILAHDLRAPLSTLRGAFTLIMDDDISHAEFIKMVPVVFSKLEHTSDFLDTLLFWINSQVDNIEETTKSFCLHDVVNEELYILNEQFKRKRITATNKVDPEYIVLGDPKSIRIVIHNFLTNAIKFSHPDNSVDITAVKVNGRINFSITDHGIGMSPDQLNSLFIGKVTSRSGTMNESGTGMGLIFCKDLIEKYNGKIWAKSQPGQYTEFGFSLEAGIHT</sequence>
<dbReference type="PROSITE" id="PS50005">
    <property type="entry name" value="TPR"/>
    <property type="match status" value="3"/>
</dbReference>
<evidence type="ECO:0000256" key="4">
    <source>
        <dbReference type="ARBA" id="ARBA00022679"/>
    </source>
</evidence>
<dbReference type="PANTHER" id="PTHR42878:SF7">
    <property type="entry name" value="SENSOR HISTIDINE KINASE GLRK"/>
    <property type="match status" value="1"/>
</dbReference>
<dbReference type="Pfam" id="PF02518">
    <property type="entry name" value="HATPase_c"/>
    <property type="match status" value="1"/>
</dbReference>
<keyword evidence="10" id="KW-0472">Membrane</keyword>
<keyword evidence="3" id="KW-0597">Phosphoprotein</keyword>
<keyword evidence="6" id="KW-0418">Kinase</keyword>
<dbReference type="SUPFAM" id="SSF48452">
    <property type="entry name" value="TPR-like"/>
    <property type="match status" value="2"/>
</dbReference>
<dbReference type="SUPFAM" id="SSF47384">
    <property type="entry name" value="Homodimeric domain of signal transducing histidine kinase"/>
    <property type="match status" value="1"/>
</dbReference>
<keyword evidence="4" id="KW-0808">Transferase</keyword>
<proteinExistence type="predicted"/>
<dbReference type="Proteomes" id="UP001597010">
    <property type="component" value="Unassembled WGS sequence"/>
</dbReference>
<evidence type="ECO:0000256" key="7">
    <source>
        <dbReference type="ARBA" id="ARBA00022840"/>
    </source>
</evidence>
<keyword evidence="9" id="KW-0802">TPR repeat</keyword>
<name>A0ABW3AN31_9SPHI</name>
<evidence type="ECO:0000256" key="8">
    <source>
        <dbReference type="ARBA" id="ARBA00023012"/>
    </source>
</evidence>
<feature type="domain" description="Histidine kinase" evidence="11">
    <location>
        <begin position="491"/>
        <end position="706"/>
    </location>
</feature>
<evidence type="ECO:0000256" key="3">
    <source>
        <dbReference type="ARBA" id="ARBA00022553"/>
    </source>
</evidence>
<evidence type="ECO:0000256" key="10">
    <source>
        <dbReference type="SAM" id="Phobius"/>
    </source>
</evidence>
<comment type="caution">
    <text evidence="12">The sequence shown here is derived from an EMBL/GenBank/DDBJ whole genome shotgun (WGS) entry which is preliminary data.</text>
</comment>
<feature type="repeat" description="TPR" evidence="9">
    <location>
        <begin position="117"/>
        <end position="150"/>
    </location>
</feature>
<keyword evidence="5" id="KW-0547">Nucleotide-binding</keyword>
<dbReference type="Pfam" id="PF13424">
    <property type="entry name" value="TPR_12"/>
    <property type="match status" value="2"/>
</dbReference>
<gene>
    <name evidence="12" type="ORF">ACFQZX_02065</name>
    <name evidence="13" type="ORF">ACFQZX_02710</name>
</gene>
<reference evidence="12" key="1">
    <citation type="journal article" date="2014" name="Int. J. Syst. Evol. Microbiol.">
        <title>Complete genome of a new Firmicutes species belonging to the dominant human colonic microbiota ('Ruminococcus bicirculans') reveals two chromosomes and a selective capacity to utilize plant glucans.</title>
        <authorList>
            <consortium name="NISC Comparative Sequencing Program"/>
            <person name="Wegmann U."/>
            <person name="Louis P."/>
            <person name="Goesmann A."/>
            <person name="Henrissat B."/>
            <person name="Duncan S.H."/>
            <person name="Flint H.J."/>
        </authorList>
    </citation>
    <scope>NUCLEOTIDE SEQUENCE</scope>
    <source>
        <strain evidence="12">CCUG 61484</strain>
    </source>
</reference>
<dbReference type="Gene3D" id="3.30.565.10">
    <property type="entry name" value="Histidine kinase-like ATPase, C-terminal domain"/>
    <property type="match status" value="1"/>
</dbReference>
<dbReference type="PANTHER" id="PTHR42878">
    <property type="entry name" value="TWO-COMPONENT HISTIDINE KINASE"/>
    <property type="match status" value="1"/>
</dbReference>
<evidence type="ECO:0000256" key="5">
    <source>
        <dbReference type="ARBA" id="ARBA00022741"/>
    </source>
</evidence>
<dbReference type="Pfam" id="PF13181">
    <property type="entry name" value="TPR_8"/>
    <property type="match status" value="1"/>
</dbReference>
<dbReference type="PROSITE" id="PS50109">
    <property type="entry name" value="HIS_KIN"/>
    <property type="match status" value="1"/>
</dbReference>
<dbReference type="CDD" id="cd00082">
    <property type="entry name" value="HisKA"/>
    <property type="match status" value="1"/>
</dbReference>
<dbReference type="EMBL" id="JBHTHZ010000001">
    <property type="protein sequence ID" value="MFD0792510.1"/>
    <property type="molecule type" value="Genomic_DNA"/>
</dbReference>
<keyword evidence="10" id="KW-0812">Transmembrane</keyword>
<evidence type="ECO:0000313" key="14">
    <source>
        <dbReference type="Proteomes" id="UP001597010"/>
    </source>
</evidence>
<keyword evidence="7" id="KW-0067">ATP-binding</keyword>
<evidence type="ECO:0000256" key="6">
    <source>
        <dbReference type="ARBA" id="ARBA00022777"/>
    </source>
</evidence>